<dbReference type="OrthoDB" id="9798302at2"/>
<keyword evidence="1" id="KW-0472">Membrane</keyword>
<feature type="transmembrane region" description="Helical" evidence="1">
    <location>
        <begin position="86"/>
        <end position="110"/>
    </location>
</feature>
<keyword evidence="3" id="KW-1185">Reference proteome</keyword>
<protein>
    <submittedName>
        <fullName evidence="2">Uncharacterized protein</fullName>
    </submittedName>
</protein>
<feature type="transmembrane region" description="Helical" evidence="1">
    <location>
        <begin position="170"/>
        <end position="187"/>
    </location>
</feature>
<feature type="transmembrane region" description="Helical" evidence="1">
    <location>
        <begin position="147"/>
        <end position="164"/>
    </location>
</feature>
<dbReference type="AlphaFoldDB" id="A0A0S4MPZ2"/>
<evidence type="ECO:0000256" key="1">
    <source>
        <dbReference type="SAM" id="Phobius"/>
    </source>
</evidence>
<keyword evidence="1" id="KW-0812">Transmembrane</keyword>
<accession>A0A0S4MPZ2</accession>
<gene>
    <name evidence="2" type="ORF">JGI1_00072</name>
</gene>
<feature type="transmembrane region" description="Helical" evidence="1">
    <location>
        <begin position="31"/>
        <end position="49"/>
    </location>
</feature>
<dbReference type="EMBL" id="FAOO01000001">
    <property type="protein sequence ID" value="CUU00773.1"/>
    <property type="molecule type" value="Genomic_DNA"/>
</dbReference>
<feature type="transmembrane region" description="Helical" evidence="1">
    <location>
        <begin position="116"/>
        <end position="135"/>
    </location>
</feature>
<name>A0A0S4MPZ2_9BACT</name>
<organism evidence="2 3">
    <name type="scientific">Candidatus Thermokryptus mobilis</name>
    <dbReference type="NCBI Taxonomy" id="1643428"/>
    <lineage>
        <taxon>Bacteria</taxon>
        <taxon>Pseudomonadati</taxon>
        <taxon>Candidatus Kryptoniota</taxon>
        <taxon>Candidatus Thermokryptus</taxon>
    </lineage>
</organism>
<feature type="transmembrane region" description="Helical" evidence="1">
    <location>
        <begin position="55"/>
        <end position="74"/>
    </location>
</feature>
<reference evidence="3" key="1">
    <citation type="submission" date="2015-11" db="EMBL/GenBank/DDBJ databases">
        <authorList>
            <person name="Varghese N."/>
        </authorList>
    </citation>
    <scope>NUCLEOTIDE SEQUENCE [LARGE SCALE GENOMIC DNA]</scope>
</reference>
<evidence type="ECO:0000313" key="3">
    <source>
        <dbReference type="Proteomes" id="UP000320623"/>
    </source>
</evidence>
<sequence length="193" mass="22321">MERDLDQARETLVQITEAFRRTRQMLARRRTGDYLILWGIVVSLGYVLNRFVEGNLLWLSLFGIGWVGTALIVIRQIKMTKEKRIYFPEGMYLGIVWISLVIYSLIWFFIISRESSGLSGIGISLLWLNFMMYGYILMGIFLGKEMAFIGIFATVSSILVGLYLREYFSYAMALISLFAFVGGGIYINRRWGR</sequence>
<dbReference type="Proteomes" id="UP000320623">
    <property type="component" value="Unassembled WGS sequence"/>
</dbReference>
<keyword evidence="1" id="KW-1133">Transmembrane helix</keyword>
<evidence type="ECO:0000313" key="2">
    <source>
        <dbReference type="EMBL" id="CUU00773.1"/>
    </source>
</evidence>
<dbReference type="RefSeq" id="WP_140943890.1">
    <property type="nucleotide sequence ID" value="NZ_FAOO01000001.1"/>
</dbReference>
<dbReference type="STRING" id="1643428.GCA_001442855_00068"/>
<proteinExistence type="predicted"/>